<protein>
    <submittedName>
        <fullName evidence="2">Uncharacterized protein</fullName>
    </submittedName>
</protein>
<proteinExistence type="predicted"/>
<evidence type="ECO:0000313" key="2">
    <source>
        <dbReference type="EMBL" id="KZT27669.1"/>
    </source>
</evidence>
<feature type="region of interest" description="Disordered" evidence="1">
    <location>
        <begin position="1"/>
        <end position="38"/>
    </location>
</feature>
<feature type="region of interest" description="Disordered" evidence="1">
    <location>
        <begin position="51"/>
        <end position="75"/>
    </location>
</feature>
<evidence type="ECO:0000256" key="1">
    <source>
        <dbReference type="SAM" id="MobiDB-lite"/>
    </source>
</evidence>
<organism evidence="2 3">
    <name type="scientific">Neolentinus lepideus HHB14362 ss-1</name>
    <dbReference type="NCBI Taxonomy" id="1314782"/>
    <lineage>
        <taxon>Eukaryota</taxon>
        <taxon>Fungi</taxon>
        <taxon>Dikarya</taxon>
        <taxon>Basidiomycota</taxon>
        <taxon>Agaricomycotina</taxon>
        <taxon>Agaricomycetes</taxon>
        <taxon>Gloeophyllales</taxon>
        <taxon>Gloeophyllaceae</taxon>
        <taxon>Neolentinus</taxon>
    </lineage>
</organism>
<keyword evidence="3" id="KW-1185">Reference proteome</keyword>
<dbReference type="OrthoDB" id="3257074at2759"/>
<dbReference type="InParanoid" id="A0A165U5D2"/>
<accession>A0A165U5D2</accession>
<name>A0A165U5D2_9AGAM</name>
<gene>
    <name evidence="2" type="ORF">NEOLEDRAFT_1060229</name>
</gene>
<dbReference type="Proteomes" id="UP000076761">
    <property type="component" value="Unassembled WGS sequence"/>
</dbReference>
<dbReference type="EMBL" id="KV425561">
    <property type="protein sequence ID" value="KZT27669.1"/>
    <property type="molecule type" value="Genomic_DNA"/>
</dbReference>
<sequence>MSSYSSSYPPSTPTFGIFPTSPSGPHAFASMQQSPRDSHSMYAALGTNVASQGATKSGQPSPTGTGTFSKLTGRK</sequence>
<reference evidence="2 3" key="1">
    <citation type="journal article" date="2016" name="Mol. Biol. Evol.">
        <title>Comparative Genomics of Early-Diverging Mushroom-Forming Fungi Provides Insights into the Origins of Lignocellulose Decay Capabilities.</title>
        <authorList>
            <person name="Nagy L.G."/>
            <person name="Riley R."/>
            <person name="Tritt A."/>
            <person name="Adam C."/>
            <person name="Daum C."/>
            <person name="Floudas D."/>
            <person name="Sun H."/>
            <person name="Yadav J.S."/>
            <person name="Pangilinan J."/>
            <person name="Larsson K.H."/>
            <person name="Matsuura K."/>
            <person name="Barry K."/>
            <person name="Labutti K."/>
            <person name="Kuo R."/>
            <person name="Ohm R.A."/>
            <person name="Bhattacharya S.S."/>
            <person name="Shirouzu T."/>
            <person name="Yoshinaga Y."/>
            <person name="Martin F.M."/>
            <person name="Grigoriev I.V."/>
            <person name="Hibbett D.S."/>
        </authorList>
    </citation>
    <scope>NUCLEOTIDE SEQUENCE [LARGE SCALE GENOMIC DNA]</scope>
    <source>
        <strain evidence="2 3">HHB14362 ss-1</strain>
    </source>
</reference>
<evidence type="ECO:0000313" key="3">
    <source>
        <dbReference type="Proteomes" id="UP000076761"/>
    </source>
</evidence>
<dbReference type="AlphaFoldDB" id="A0A165U5D2"/>